<dbReference type="Proteomes" id="UP000610124">
    <property type="component" value="Unassembled WGS sequence"/>
</dbReference>
<gene>
    <name evidence="6" type="ORF">GCM10010502_49440</name>
    <name evidence="7" type="ORF">HS99_0019250</name>
</gene>
<dbReference type="GO" id="GO:0019213">
    <property type="term" value="F:deacetylase activity"/>
    <property type="evidence" value="ECO:0007669"/>
    <property type="project" value="TreeGrafter"/>
</dbReference>
<organism evidence="7 8">
    <name type="scientific">Kitasatospora aureofaciens</name>
    <name type="common">Streptomyces aureofaciens</name>
    <dbReference type="NCBI Taxonomy" id="1894"/>
    <lineage>
        <taxon>Bacteria</taxon>
        <taxon>Bacillati</taxon>
        <taxon>Actinomycetota</taxon>
        <taxon>Actinomycetes</taxon>
        <taxon>Kitasatosporales</taxon>
        <taxon>Streptomycetaceae</taxon>
        <taxon>Kitasatospora</taxon>
    </lineage>
</organism>
<evidence type="ECO:0000256" key="5">
    <source>
        <dbReference type="ARBA" id="ARBA00023277"/>
    </source>
</evidence>
<keyword evidence="8" id="KW-1185">Reference proteome</keyword>
<evidence type="ECO:0000313" key="6">
    <source>
        <dbReference type="EMBL" id="GGU90306.1"/>
    </source>
</evidence>
<comment type="cofactor">
    <cofactor evidence="1">
        <name>Mg(2+)</name>
        <dbReference type="ChEBI" id="CHEBI:18420"/>
    </cofactor>
</comment>
<evidence type="ECO:0000256" key="2">
    <source>
        <dbReference type="ARBA" id="ARBA00022723"/>
    </source>
</evidence>
<dbReference type="Pfam" id="PF04794">
    <property type="entry name" value="YdjC"/>
    <property type="match status" value="1"/>
</dbReference>
<dbReference type="CDD" id="cd10802">
    <property type="entry name" value="YdjC_TTHB029_like"/>
    <property type="match status" value="1"/>
</dbReference>
<dbReference type="SUPFAM" id="SSF88713">
    <property type="entry name" value="Glycoside hydrolase/deacetylase"/>
    <property type="match status" value="1"/>
</dbReference>
<evidence type="ECO:0000256" key="3">
    <source>
        <dbReference type="ARBA" id="ARBA00022801"/>
    </source>
</evidence>
<dbReference type="AlphaFoldDB" id="A0A1E7NDM1"/>
<dbReference type="OrthoDB" id="9774177at2"/>
<dbReference type="GO" id="GO:0005975">
    <property type="term" value="P:carbohydrate metabolic process"/>
    <property type="evidence" value="ECO:0007669"/>
    <property type="project" value="InterPro"/>
</dbReference>
<dbReference type="KEGG" id="kau:B6264_21985"/>
<dbReference type="PANTHER" id="PTHR31609">
    <property type="entry name" value="YDJC DEACETYLASE FAMILY MEMBER"/>
    <property type="match status" value="1"/>
</dbReference>
<proteinExistence type="predicted"/>
<evidence type="ECO:0008006" key="9">
    <source>
        <dbReference type="Google" id="ProtNLM"/>
    </source>
</evidence>
<reference evidence="6" key="5">
    <citation type="submission" date="2020-09" db="EMBL/GenBank/DDBJ databases">
        <authorList>
            <person name="Sun Q."/>
            <person name="Ohkuma M."/>
        </authorList>
    </citation>
    <scope>NUCLEOTIDE SEQUENCE</scope>
    <source>
        <strain evidence="6">JCM 4434</strain>
    </source>
</reference>
<keyword evidence="2" id="KW-0479">Metal-binding</keyword>
<name>A0A1E7NDM1_KITAU</name>
<keyword evidence="3" id="KW-0378">Hydrolase</keyword>
<dbReference type="EMBL" id="JPRF03000012">
    <property type="protein sequence ID" value="OEV38806.1"/>
    <property type="molecule type" value="Genomic_DNA"/>
</dbReference>
<sequence>MPTAGPAPEGPRANHLLGHPPDARLLLLNCDDLGLDESVNLAVIESVQQGIAASCSLMTPCHAAPHALRLLRRHPEIPFGIHLTLVCETPHLRWGPLTALDRVASLLDPTGELYAPTPAGRAALATRARLDHVEREFRAQIEAVTASGLSPTHLDFHCLADGGREDILDLALALGAEYGLAVRVWLPPALARLRERGLPVVDHGFLDSFAVPLEDKPAHYARLLAALPPGLTEWAVHPGLATGPHPRIPRSSPTDDGWRVRRTDYEFLVSPEARRLLAEHGVTVLGYRPLQEAWRAARGRVTPGSPHPPVVPR</sequence>
<evidence type="ECO:0000313" key="8">
    <source>
        <dbReference type="Proteomes" id="UP000037395"/>
    </source>
</evidence>
<evidence type="ECO:0000313" key="7">
    <source>
        <dbReference type="EMBL" id="OEV38806.1"/>
    </source>
</evidence>
<dbReference type="GeneID" id="97487955"/>
<accession>A0A8H9HWJ7</accession>
<accession>A0A1E7NDM1</accession>
<dbReference type="InterPro" id="IPR011330">
    <property type="entry name" value="Glyco_hydro/deAcase_b/a-brl"/>
</dbReference>
<evidence type="ECO:0000256" key="1">
    <source>
        <dbReference type="ARBA" id="ARBA00001946"/>
    </source>
</evidence>
<reference evidence="7" key="4">
    <citation type="submission" date="2016-08" db="EMBL/GenBank/DDBJ databases">
        <title>Sequencing, Assembly and Comparative Genomics of S. aureofaciens ATCC 10762.</title>
        <authorList>
            <person name="Gradnigo J.S."/>
            <person name="Johnson N."/>
            <person name="Somerville G.A."/>
        </authorList>
    </citation>
    <scope>NUCLEOTIDE SEQUENCE [LARGE SCALE GENOMIC DNA]</scope>
    <source>
        <strain evidence="7">ATCC 10762</strain>
    </source>
</reference>
<dbReference type="GO" id="GO:0046872">
    <property type="term" value="F:metal ion binding"/>
    <property type="evidence" value="ECO:0007669"/>
    <property type="project" value="UniProtKB-KW"/>
</dbReference>
<dbReference type="EMBL" id="BMUB01000012">
    <property type="protein sequence ID" value="GGU90306.1"/>
    <property type="molecule type" value="Genomic_DNA"/>
</dbReference>
<dbReference type="GO" id="GO:0016787">
    <property type="term" value="F:hydrolase activity"/>
    <property type="evidence" value="ECO:0007669"/>
    <property type="project" value="UniProtKB-KW"/>
</dbReference>
<dbReference type="RefSeq" id="WP_050366890.1">
    <property type="nucleotide sequence ID" value="NZ_BMUB01000012.1"/>
</dbReference>
<comment type="caution">
    <text evidence="7">The sequence shown here is derived from an EMBL/GenBank/DDBJ whole genome shotgun (WGS) entry which is preliminary data.</text>
</comment>
<reference evidence="7 8" key="2">
    <citation type="submission" date="2014-07" db="EMBL/GenBank/DDBJ databases">
        <authorList>
            <person name="Zhang J.E."/>
            <person name="Yang H."/>
            <person name="Guo J."/>
            <person name="Deng Z."/>
            <person name="Luo H."/>
            <person name="Luo M."/>
            <person name="Zhao B."/>
        </authorList>
    </citation>
    <scope>NUCLEOTIDE SEQUENCE [LARGE SCALE GENOMIC DNA]</scope>
    <source>
        <strain evidence="7">ATCC 10762</strain>
        <strain evidence="8">ATCC 10762 / DSM 40127 / CCM 3239 / JCM 4008 / LMG 5968 / NBRC 12843 / NCIMB 8234 / A-377</strain>
    </source>
</reference>
<keyword evidence="4" id="KW-0460">Magnesium</keyword>
<dbReference type="Proteomes" id="UP000037395">
    <property type="component" value="Unassembled WGS sequence"/>
</dbReference>
<dbReference type="PANTHER" id="PTHR31609:SF1">
    <property type="entry name" value="CARBOHYDRATE DEACETYLASE"/>
    <property type="match status" value="1"/>
</dbReference>
<evidence type="ECO:0000256" key="4">
    <source>
        <dbReference type="ARBA" id="ARBA00022842"/>
    </source>
</evidence>
<reference evidence="6" key="1">
    <citation type="journal article" date="2014" name="Int. J. Syst. Evol. Microbiol.">
        <title>Complete genome sequence of Corynebacterium casei LMG S-19264T (=DSM 44701T), isolated from a smear-ripened cheese.</title>
        <authorList>
            <consortium name="US DOE Joint Genome Institute (JGI-PGF)"/>
            <person name="Walter F."/>
            <person name="Albersmeier A."/>
            <person name="Kalinowski J."/>
            <person name="Ruckert C."/>
        </authorList>
    </citation>
    <scope>NUCLEOTIDE SEQUENCE</scope>
    <source>
        <strain evidence="6">JCM 4434</strain>
    </source>
</reference>
<keyword evidence="5" id="KW-0119">Carbohydrate metabolism</keyword>
<dbReference type="InterPro" id="IPR006879">
    <property type="entry name" value="YdjC-like"/>
</dbReference>
<protein>
    <recommendedName>
        <fullName evidence="9">ChbG/HpnK family deacetylase</fullName>
    </recommendedName>
</protein>
<reference evidence="8" key="3">
    <citation type="submission" date="2016-08" db="EMBL/GenBank/DDBJ databases">
        <title>Sequencing, assembly and comparative genomics of S. aureofaciens ATCC 10762.</title>
        <authorList>
            <person name="Gradnigo J.S."/>
            <person name="Johnson N."/>
            <person name="Somerville G.A."/>
        </authorList>
    </citation>
    <scope>NUCLEOTIDE SEQUENCE [LARGE SCALE GENOMIC DNA]</scope>
    <source>
        <strain evidence="8">ATCC 10762 / DSM 40127 / CCM 3239 / JCM 4008 / LMG 5968 / NBRC 12843 / NCIMB 8234 / A-377</strain>
    </source>
</reference>
<dbReference type="Gene3D" id="3.20.20.370">
    <property type="entry name" value="Glycoside hydrolase/deacetylase"/>
    <property type="match status" value="1"/>
</dbReference>